<dbReference type="GO" id="GO:0010125">
    <property type="term" value="P:mycothiol biosynthetic process"/>
    <property type="evidence" value="ECO:0007669"/>
    <property type="project" value="UniProtKB-UniRule"/>
</dbReference>
<dbReference type="SUPFAM" id="SSF102588">
    <property type="entry name" value="LmbE-like"/>
    <property type="match status" value="1"/>
</dbReference>
<dbReference type="RefSeq" id="WP_231930326.1">
    <property type="nucleotide sequence ID" value="NZ_LT629749.1"/>
</dbReference>
<dbReference type="GO" id="GO:0035595">
    <property type="term" value="F:N-acetylglucosaminylinositol deacetylase activity"/>
    <property type="evidence" value="ECO:0007669"/>
    <property type="project" value="UniProtKB-EC"/>
</dbReference>
<gene>
    <name evidence="4" type="primary">mshB</name>
    <name evidence="5" type="ORF">SAMN04488543_0856</name>
</gene>
<keyword evidence="6" id="KW-1185">Reference proteome</keyword>
<dbReference type="PANTHER" id="PTHR12993:SF26">
    <property type="entry name" value="1D-MYO-INOSITOL 2-ACETAMIDO-2-DEOXY-ALPHA-D-GLUCOPYRANOSIDE DEACETYLASE"/>
    <property type="match status" value="1"/>
</dbReference>
<comment type="function">
    <text evidence="4">Catalyzes the deacetylation of 1D-myo-inositol 2-acetamido-2-deoxy-alpha-D-glucopyranoside (GlcNAc-Ins) in the mycothiol biosynthesis pathway.</text>
</comment>
<comment type="similarity">
    <text evidence="4">Belongs to the MshB deacetylase family.</text>
</comment>
<evidence type="ECO:0000256" key="4">
    <source>
        <dbReference type="HAMAP-Rule" id="MF_01696"/>
    </source>
</evidence>
<keyword evidence="2 4" id="KW-0378">Hydrolase</keyword>
<comment type="catalytic activity">
    <reaction evidence="4">
        <text>1D-myo-inositol 2-acetamido-2-deoxy-alpha-D-glucopyranoside + H2O = 1D-myo-inositol 2-amino-2-deoxy-alpha-D-glucopyranoside + acetate</text>
        <dbReference type="Rhea" id="RHEA:26180"/>
        <dbReference type="ChEBI" id="CHEBI:15377"/>
        <dbReference type="ChEBI" id="CHEBI:30089"/>
        <dbReference type="ChEBI" id="CHEBI:52442"/>
        <dbReference type="ChEBI" id="CHEBI:58886"/>
        <dbReference type="EC" id="3.5.1.103"/>
    </reaction>
</comment>
<evidence type="ECO:0000313" key="6">
    <source>
        <dbReference type="Proteomes" id="UP000199092"/>
    </source>
</evidence>
<accession>A0A1H1NG44</accession>
<dbReference type="Gene3D" id="3.40.50.10320">
    <property type="entry name" value="LmbE-like"/>
    <property type="match status" value="1"/>
</dbReference>
<name>A0A1H1NG44_9ACTN</name>
<feature type="binding site" evidence="4">
    <location>
        <position position="20"/>
    </location>
    <ligand>
        <name>Zn(2+)</name>
        <dbReference type="ChEBI" id="CHEBI:29105"/>
    </ligand>
</feature>
<evidence type="ECO:0000256" key="2">
    <source>
        <dbReference type="ARBA" id="ARBA00022801"/>
    </source>
</evidence>
<evidence type="ECO:0000256" key="1">
    <source>
        <dbReference type="ARBA" id="ARBA00022723"/>
    </source>
</evidence>
<dbReference type="EMBL" id="LT629749">
    <property type="protein sequence ID" value="SDR97735.1"/>
    <property type="molecule type" value="Genomic_DNA"/>
</dbReference>
<dbReference type="PANTHER" id="PTHR12993">
    <property type="entry name" value="N-ACETYLGLUCOSAMINYL-PHOSPHATIDYLINOSITOL DE-N-ACETYLASE-RELATED"/>
    <property type="match status" value="1"/>
</dbReference>
<dbReference type="EC" id="3.5.1.103" evidence="4"/>
<dbReference type="GO" id="GO:0008270">
    <property type="term" value="F:zinc ion binding"/>
    <property type="evidence" value="ECO:0007669"/>
    <property type="project" value="UniProtKB-UniRule"/>
</dbReference>
<feature type="binding site" evidence="4">
    <location>
        <position position="17"/>
    </location>
    <ligand>
        <name>Zn(2+)</name>
        <dbReference type="ChEBI" id="CHEBI:29105"/>
    </ligand>
</feature>
<sequence length="306" mass="33352">MTATATADRRLMLVHAHPDDETIGNGVTMARYAAEGAGVTLVTCTLGEEGEVLVPELEHLGAEHDDDLGPTRLAELERAMAALGITDFVRLGGDYRFRDSGMAYDEQRKAVARDVLRDGTFWTADLLEATNELVPLIRDRRPHVLVTYDEDGAYGHPDHVQAHRVAMYGYLLAGMPSYRPDLGAAWSIPRVLWNTMSRARLREAVARLRAAGDTESFADWGLEPDDPDTGPEDEGIVAEITSEEHVAAKLAAMRAHATQITEDGPFFAGTAVLGHAMWATEHYRFVAGTPFPETGAPADDLFVGLV</sequence>
<dbReference type="InterPro" id="IPR017810">
    <property type="entry name" value="Mycothiol_biosynthesis_MshB"/>
</dbReference>
<dbReference type="AlphaFoldDB" id="A0A1H1NG44"/>
<reference evidence="5 6" key="1">
    <citation type="submission" date="2016-10" db="EMBL/GenBank/DDBJ databases">
        <authorList>
            <person name="de Groot N.N."/>
        </authorList>
    </citation>
    <scope>NUCLEOTIDE SEQUENCE [LARGE SCALE GENOMIC DNA]</scope>
    <source>
        <strain evidence="5 6">DSM 21741</strain>
    </source>
</reference>
<dbReference type="Proteomes" id="UP000199092">
    <property type="component" value="Chromosome I"/>
</dbReference>
<dbReference type="STRING" id="546871.SAMN04488543_0856"/>
<dbReference type="NCBIfam" id="TIGR03445">
    <property type="entry name" value="mycothiol_MshB"/>
    <property type="match status" value="1"/>
</dbReference>
<dbReference type="InterPro" id="IPR024078">
    <property type="entry name" value="LmbE-like_dom_sf"/>
</dbReference>
<proteinExistence type="inferred from homology"/>
<evidence type="ECO:0000256" key="3">
    <source>
        <dbReference type="ARBA" id="ARBA00022833"/>
    </source>
</evidence>
<dbReference type="HAMAP" id="MF_01696">
    <property type="entry name" value="MshB"/>
    <property type="match status" value="1"/>
</dbReference>
<dbReference type="InterPro" id="IPR003737">
    <property type="entry name" value="GlcNAc_PI_deacetylase-related"/>
</dbReference>
<evidence type="ECO:0000313" key="5">
    <source>
        <dbReference type="EMBL" id="SDR97735.1"/>
    </source>
</evidence>
<keyword evidence="1 4" id="KW-0479">Metal-binding</keyword>
<organism evidence="5 6">
    <name type="scientific">Friedmanniella luteola</name>
    <dbReference type="NCBI Taxonomy" id="546871"/>
    <lineage>
        <taxon>Bacteria</taxon>
        <taxon>Bacillati</taxon>
        <taxon>Actinomycetota</taxon>
        <taxon>Actinomycetes</taxon>
        <taxon>Propionibacteriales</taxon>
        <taxon>Nocardioidaceae</taxon>
        <taxon>Friedmanniella</taxon>
    </lineage>
</organism>
<keyword evidence="3 4" id="KW-0862">Zinc</keyword>
<protein>
    <recommendedName>
        <fullName evidence="4">1D-myo-inositol 2-acetamido-2-deoxy-alpha-D-glucopyranoside deacetylase</fullName>
        <shortName evidence="4">GlcNAc-Ins deacetylase</shortName>
        <ecNumber evidence="4">3.5.1.103</ecNumber>
    </recommendedName>
    <alternativeName>
        <fullName evidence="4">N-acetyl-1-D-myo-inositol-2-amino-2-deoxy-alpha-D-glucopyranoside deacetylase</fullName>
    </alternativeName>
</protein>
<comment type="cofactor">
    <cofactor evidence="4">
        <name>Zn(2+)</name>
        <dbReference type="ChEBI" id="CHEBI:29105"/>
    </cofactor>
    <text evidence="4">Binds 1 zinc ion per subunit.</text>
</comment>
<feature type="binding site" evidence="4">
    <location>
        <position position="159"/>
    </location>
    <ligand>
        <name>Zn(2+)</name>
        <dbReference type="ChEBI" id="CHEBI:29105"/>
    </ligand>
</feature>
<dbReference type="Pfam" id="PF02585">
    <property type="entry name" value="PIG-L"/>
    <property type="match status" value="1"/>
</dbReference>